<evidence type="ECO:0000313" key="3">
    <source>
        <dbReference type="EMBL" id="GBN56737.1"/>
    </source>
</evidence>
<evidence type="ECO:0000256" key="2">
    <source>
        <dbReference type="ARBA" id="ARBA00022801"/>
    </source>
</evidence>
<dbReference type="PANTHER" id="PTHR45913:SF10">
    <property type="entry name" value="DUF4371 DOMAIN-CONTAINING PROTEIN"/>
    <property type="match status" value="1"/>
</dbReference>
<dbReference type="PANTHER" id="PTHR45913">
    <property type="entry name" value="EPM2A-INTERACTING PROTEIN 1"/>
    <property type="match status" value="1"/>
</dbReference>
<keyword evidence="1" id="KW-0479">Metal-binding</keyword>
<keyword evidence="2" id="KW-0378">Hydrolase</keyword>
<dbReference type="Gene3D" id="3.30.540.30">
    <property type="match status" value="1"/>
</dbReference>
<dbReference type="FunFam" id="3.30.540.30:FF:000003">
    <property type="entry name" value="Dipeptidyl peptidase 3"/>
    <property type="match status" value="1"/>
</dbReference>
<dbReference type="AlphaFoldDB" id="A0A4Y2Q2F0"/>
<dbReference type="GO" id="GO:0046872">
    <property type="term" value="F:metal ion binding"/>
    <property type="evidence" value="ECO:0007669"/>
    <property type="project" value="UniProtKB-KW"/>
</dbReference>
<dbReference type="OrthoDB" id="1101576at2759"/>
<keyword evidence="4" id="KW-1185">Reference proteome</keyword>
<dbReference type="EMBL" id="BGPR01012580">
    <property type="protein sequence ID" value="GBN56737.1"/>
    <property type="molecule type" value="Genomic_DNA"/>
</dbReference>
<proteinExistence type="predicted"/>
<sequence length="348" mass="40015">MVGKKKNGFISLFQTDVGHSILEFHCIIHQQALCAKSGLTSFDNVMAVVTKIVNLISSQALNKRKFDALLDEVNSVYNGLLMYNNVRWLSRGNVLQRFVDCLEEIRLFLQNEEKIEQYPQLLDVMWLSKLMFFTDICQRFNELKRMSDYIYPNNTPIALLNCEDAFKELTDKEKHYAHYLSKASWYGGLIVLLQTSLESPLIYTLLHKLFRLQSVSELKEIALKECEFTEDDFTAFLIYASGIFSNMGNYKGSGDSKFIPNLPEEKFRKLLLASKFAKEDPGHLDRLLSNSIESIYSLKDNLCRLGFPSNGITTYLSKNISKEDDDLVKNFMKEKAIEHGILGYLSVR</sequence>
<protein>
    <submittedName>
        <fullName evidence="3">Dipeptidyl peptidase 3</fullName>
    </submittedName>
</protein>
<dbReference type="InterPro" id="IPR039461">
    <property type="entry name" value="Peptidase_M49"/>
</dbReference>
<comment type="caution">
    <text evidence="3">The sequence shown here is derived from an EMBL/GenBank/DDBJ whole genome shotgun (WGS) entry which is preliminary data.</text>
</comment>
<evidence type="ECO:0000256" key="1">
    <source>
        <dbReference type="ARBA" id="ARBA00022723"/>
    </source>
</evidence>
<accession>A0A4Y2Q2F0</accession>
<name>A0A4Y2Q2F0_ARAVE</name>
<reference evidence="3 4" key="1">
    <citation type="journal article" date="2019" name="Sci. Rep.">
        <title>Orb-weaving spider Araneus ventricosus genome elucidates the spidroin gene catalogue.</title>
        <authorList>
            <person name="Kono N."/>
            <person name="Nakamura H."/>
            <person name="Ohtoshi R."/>
            <person name="Moran D.A.P."/>
            <person name="Shinohara A."/>
            <person name="Yoshida Y."/>
            <person name="Fujiwara M."/>
            <person name="Mori M."/>
            <person name="Tomita M."/>
            <person name="Arakawa K."/>
        </authorList>
    </citation>
    <scope>NUCLEOTIDE SEQUENCE [LARGE SCALE GENOMIC DNA]</scope>
</reference>
<evidence type="ECO:0000313" key="4">
    <source>
        <dbReference type="Proteomes" id="UP000499080"/>
    </source>
</evidence>
<organism evidence="3 4">
    <name type="scientific">Araneus ventricosus</name>
    <name type="common">Orbweaver spider</name>
    <name type="synonym">Epeira ventricosa</name>
    <dbReference type="NCBI Taxonomy" id="182803"/>
    <lineage>
        <taxon>Eukaryota</taxon>
        <taxon>Metazoa</taxon>
        <taxon>Ecdysozoa</taxon>
        <taxon>Arthropoda</taxon>
        <taxon>Chelicerata</taxon>
        <taxon>Arachnida</taxon>
        <taxon>Araneae</taxon>
        <taxon>Araneomorphae</taxon>
        <taxon>Entelegynae</taxon>
        <taxon>Araneoidea</taxon>
        <taxon>Araneidae</taxon>
        <taxon>Araneus</taxon>
    </lineage>
</organism>
<dbReference type="Pfam" id="PF03571">
    <property type="entry name" value="Peptidase_M49"/>
    <property type="match status" value="1"/>
</dbReference>
<gene>
    <name evidence="3" type="primary">Dpp3_0</name>
    <name evidence="3" type="ORF">AVEN_12103_1</name>
</gene>
<dbReference type="GO" id="GO:0016787">
    <property type="term" value="F:hydrolase activity"/>
    <property type="evidence" value="ECO:0007669"/>
    <property type="project" value="UniProtKB-KW"/>
</dbReference>
<dbReference type="Proteomes" id="UP000499080">
    <property type="component" value="Unassembled WGS sequence"/>
</dbReference>